<keyword evidence="1" id="KW-0812">Transmembrane</keyword>
<reference evidence="2" key="1">
    <citation type="submission" date="2018-05" db="EMBL/GenBank/DDBJ databases">
        <authorList>
            <person name="Lanie J.A."/>
            <person name="Ng W.-L."/>
            <person name="Kazmierczak K.M."/>
            <person name="Andrzejewski T.M."/>
            <person name="Davidsen T.M."/>
            <person name="Wayne K.J."/>
            <person name="Tettelin H."/>
            <person name="Glass J.I."/>
            <person name="Rusch D."/>
            <person name="Podicherti R."/>
            <person name="Tsui H.-C.T."/>
            <person name="Winkler M.E."/>
        </authorList>
    </citation>
    <scope>NUCLEOTIDE SEQUENCE</scope>
</reference>
<dbReference type="AlphaFoldDB" id="A0A381PJD7"/>
<gene>
    <name evidence="2" type="ORF">METZ01_LOCUS18407</name>
</gene>
<accession>A0A381PJD7</accession>
<feature type="transmembrane region" description="Helical" evidence="1">
    <location>
        <begin position="134"/>
        <end position="154"/>
    </location>
</feature>
<keyword evidence="1" id="KW-1133">Transmembrane helix</keyword>
<dbReference type="EMBL" id="UINC01000961">
    <property type="protein sequence ID" value="SUZ65553.1"/>
    <property type="molecule type" value="Genomic_DNA"/>
</dbReference>
<evidence type="ECO:0000313" key="2">
    <source>
        <dbReference type="EMBL" id="SUZ65553.1"/>
    </source>
</evidence>
<protein>
    <submittedName>
        <fullName evidence="2">Uncharacterized protein</fullName>
    </submittedName>
</protein>
<feature type="transmembrane region" description="Helical" evidence="1">
    <location>
        <begin position="81"/>
        <end position="97"/>
    </location>
</feature>
<name>A0A381PJD7_9ZZZZ</name>
<feature type="transmembrane region" description="Helical" evidence="1">
    <location>
        <begin position="104"/>
        <end position="122"/>
    </location>
</feature>
<feature type="transmembrane region" description="Helical" evidence="1">
    <location>
        <begin position="37"/>
        <end position="53"/>
    </location>
</feature>
<proteinExistence type="predicted"/>
<evidence type="ECO:0000256" key="1">
    <source>
        <dbReference type="SAM" id="Phobius"/>
    </source>
</evidence>
<feature type="non-terminal residue" evidence="2">
    <location>
        <position position="1"/>
    </location>
</feature>
<feature type="transmembrane region" description="Helical" evidence="1">
    <location>
        <begin position="6"/>
        <end position="25"/>
    </location>
</feature>
<sequence>VKVLGFTWGVGGVLLLLLFAIYRLAPMALALEDSTMTLLHRTVLAFFVAYMAYTEGYKGFHHGFAPRLVIRAIYLKNNPRILHVLLAPLFCMGYIYATRKRQIISIGLTLMIICFILIARILPQPWRGIIDAGVVVGLSIGIISITYFIFLAILNPQAIEMPAELPDDA</sequence>
<organism evidence="2">
    <name type="scientific">marine metagenome</name>
    <dbReference type="NCBI Taxonomy" id="408172"/>
    <lineage>
        <taxon>unclassified sequences</taxon>
        <taxon>metagenomes</taxon>
        <taxon>ecological metagenomes</taxon>
    </lineage>
</organism>
<keyword evidence="1" id="KW-0472">Membrane</keyword>